<reference evidence="1 2" key="1">
    <citation type="journal article" date="2016" name="Antonie Van Leeuwenhoek">
        <title>Nocardia donostiensis sp. nov., isolated from human respiratory specimens.</title>
        <authorList>
            <person name="Ercibengoa M."/>
            <person name="Bell M."/>
            <person name="Marimon J.M."/>
            <person name="Humrighouse B."/>
            <person name="Klenk H.P."/>
            <person name="Potter G."/>
            <person name="Perez-Trallero E."/>
        </authorList>
    </citation>
    <scope>NUCLEOTIDE SEQUENCE [LARGE SCALE GENOMIC DNA]</scope>
    <source>
        <strain evidence="1 2">X1655</strain>
    </source>
</reference>
<dbReference type="Proteomes" id="UP000188836">
    <property type="component" value="Unassembled WGS sequence"/>
</dbReference>
<evidence type="ECO:0000313" key="2">
    <source>
        <dbReference type="Proteomes" id="UP000188836"/>
    </source>
</evidence>
<dbReference type="AlphaFoldDB" id="A0A1V2TCW1"/>
<dbReference type="RefSeq" id="WP_077119090.1">
    <property type="nucleotide sequence ID" value="NZ_LOKT01000002.1"/>
</dbReference>
<comment type="caution">
    <text evidence="1">The sequence shown here is derived from an EMBL/GenBank/DDBJ whole genome shotgun (WGS) entry which is preliminary data.</text>
</comment>
<dbReference type="InterPro" id="IPR021400">
    <property type="entry name" value="DUF3039"/>
</dbReference>
<dbReference type="EMBL" id="MUMY01000016">
    <property type="protein sequence ID" value="ONM47298.1"/>
    <property type="molecule type" value="Genomic_DNA"/>
</dbReference>
<sequence>MRWICAAGLAKGGHKDGADFYQWLGAAIERTGGADLLPTELDQKLLETEKSAWLITQWELGIQRDVAEALSRAGQEGACQLSFPHPVRVDSMGTAQLTVAVVDDCEELVIEFDLDNEFATSQLGWLLTIRVLVSLSPPVQSWDRYRTSYSTIAELGYIVSQVERLRLASAREELLPQEFGTVSHRVHTEHLAAATIDGKASRALCGVFFVPMQDHSGLEECAECAARLANLPSMR</sequence>
<dbReference type="Pfam" id="PF11238">
    <property type="entry name" value="DUF3039"/>
    <property type="match status" value="1"/>
</dbReference>
<keyword evidence="2" id="KW-1185">Reference proteome</keyword>
<evidence type="ECO:0008006" key="3">
    <source>
        <dbReference type="Google" id="ProtNLM"/>
    </source>
</evidence>
<name>A0A1V2TCW1_9NOCA</name>
<organism evidence="1 2">
    <name type="scientific">Nocardia donostiensis</name>
    <dbReference type="NCBI Taxonomy" id="1538463"/>
    <lineage>
        <taxon>Bacteria</taxon>
        <taxon>Bacillati</taxon>
        <taxon>Actinomycetota</taxon>
        <taxon>Actinomycetes</taxon>
        <taxon>Mycobacteriales</taxon>
        <taxon>Nocardiaceae</taxon>
        <taxon>Nocardia</taxon>
    </lineage>
</organism>
<evidence type="ECO:0000313" key="1">
    <source>
        <dbReference type="EMBL" id="ONM47298.1"/>
    </source>
</evidence>
<proteinExistence type="predicted"/>
<protein>
    <recommendedName>
        <fullName evidence="3">DUF3039 domain-containing protein</fullName>
    </recommendedName>
</protein>
<gene>
    <name evidence="1" type="ORF">B0T46_18685</name>
</gene>
<accession>A0A1V2TCW1</accession>